<dbReference type="RefSeq" id="WP_390300128.1">
    <property type="nucleotide sequence ID" value="NZ_JBHULI010000022.1"/>
</dbReference>
<comment type="caution">
    <text evidence="1">The sequence shown here is derived from an EMBL/GenBank/DDBJ whole genome shotgun (WGS) entry which is preliminary data.</text>
</comment>
<proteinExistence type="predicted"/>
<name>A0ABW5JKW3_9BACT</name>
<reference evidence="2" key="1">
    <citation type="journal article" date="2019" name="Int. J. Syst. Evol. Microbiol.">
        <title>The Global Catalogue of Microorganisms (GCM) 10K type strain sequencing project: providing services to taxonomists for standard genome sequencing and annotation.</title>
        <authorList>
            <consortium name="The Broad Institute Genomics Platform"/>
            <consortium name="The Broad Institute Genome Sequencing Center for Infectious Disease"/>
            <person name="Wu L."/>
            <person name="Ma J."/>
        </authorList>
    </citation>
    <scope>NUCLEOTIDE SEQUENCE [LARGE SCALE GENOMIC DNA]</scope>
    <source>
        <strain evidence="2">KCTC 52042</strain>
    </source>
</reference>
<keyword evidence="2" id="KW-1185">Reference proteome</keyword>
<sequence>TLRRRHNISICIDEPEGKGQGLGLGFVDTGNQACLAHPSDGSLQDWITRPLDQPSDGVVDSGYARSFRFTG</sequence>
<accession>A0ABW5JKW3</accession>
<organism evidence="1 2">
    <name type="scientific">Gracilimonas halophila</name>
    <dbReference type="NCBI Taxonomy" id="1834464"/>
    <lineage>
        <taxon>Bacteria</taxon>
        <taxon>Pseudomonadati</taxon>
        <taxon>Balneolota</taxon>
        <taxon>Balneolia</taxon>
        <taxon>Balneolales</taxon>
        <taxon>Balneolaceae</taxon>
        <taxon>Gracilimonas</taxon>
    </lineage>
</organism>
<protein>
    <submittedName>
        <fullName evidence="1">Uncharacterized protein</fullName>
    </submittedName>
</protein>
<evidence type="ECO:0000313" key="1">
    <source>
        <dbReference type="EMBL" id="MFD2532047.1"/>
    </source>
</evidence>
<evidence type="ECO:0000313" key="2">
    <source>
        <dbReference type="Proteomes" id="UP001597460"/>
    </source>
</evidence>
<feature type="non-terminal residue" evidence="1">
    <location>
        <position position="1"/>
    </location>
</feature>
<gene>
    <name evidence="1" type="ORF">ACFSVN_06290</name>
</gene>
<dbReference type="EMBL" id="JBHULI010000022">
    <property type="protein sequence ID" value="MFD2532047.1"/>
    <property type="molecule type" value="Genomic_DNA"/>
</dbReference>
<dbReference type="Proteomes" id="UP001597460">
    <property type="component" value="Unassembled WGS sequence"/>
</dbReference>